<feature type="compositionally biased region" description="Polar residues" evidence="4">
    <location>
        <begin position="35"/>
        <end position="49"/>
    </location>
</feature>
<dbReference type="AlphaFoldDB" id="A0AAV5A1T8"/>
<dbReference type="PANTHER" id="PTHR11740:SF39">
    <property type="entry name" value="CASEIN KINASE II SUBUNIT BETA"/>
    <property type="match status" value="1"/>
</dbReference>
<gene>
    <name evidence="6" type="ORF">Clacol_002429</name>
</gene>
<evidence type="ECO:0000256" key="1">
    <source>
        <dbReference type="ARBA" id="ARBA00006941"/>
    </source>
</evidence>
<dbReference type="GO" id="GO:0003723">
    <property type="term" value="F:RNA binding"/>
    <property type="evidence" value="ECO:0007669"/>
    <property type="project" value="InterPro"/>
</dbReference>
<organism evidence="6 7">
    <name type="scientific">Clathrus columnatus</name>
    <dbReference type="NCBI Taxonomy" id="1419009"/>
    <lineage>
        <taxon>Eukaryota</taxon>
        <taxon>Fungi</taxon>
        <taxon>Dikarya</taxon>
        <taxon>Basidiomycota</taxon>
        <taxon>Agaricomycotina</taxon>
        <taxon>Agaricomycetes</taxon>
        <taxon>Phallomycetidae</taxon>
        <taxon>Phallales</taxon>
        <taxon>Clathraceae</taxon>
        <taxon>Clathrus</taxon>
    </lineage>
</organism>
<dbReference type="InterPro" id="IPR035991">
    <property type="entry name" value="Casein_kinase_II_beta-like"/>
</dbReference>
<dbReference type="PRINTS" id="PR00472">
    <property type="entry name" value="CASNKINASEII"/>
</dbReference>
<comment type="function">
    <text evidence="2 3">Regulatory subunit of casein kinase II/CK2. As part of the kinase complex regulates the basal catalytic activity of the alpha subunit a constitutively active serine/threonine-protein kinase that phosphorylates a large number of substrates containing acidic residues C-terminal to the phosphorylated serine or threonine.</text>
</comment>
<dbReference type="InterPro" id="IPR000704">
    <property type="entry name" value="Casein_kinase_II_reg-sub"/>
</dbReference>
<dbReference type="Gene3D" id="2.20.25.20">
    <property type="match status" value="1"/>
</dbReference>
<dbReference type="PANTHER" id="PTHR11740">
    <property type="entry name" value="CASEIN KINASE II SUBUNIT BETA"/>
    <property type="match status" value="1"/>
</dbReference>
<feature type="domain" description="RNB" evidence="5">
    <location>
        <begin position="502"/>
        <end position="849"/>
    </location>
</feature>
<feature type="region of interest" description="Disordered" evidence="4">
    <location>
        <begin position="21"/>
        <end position="55"/>
    </location>
</feature>
<dbReference type="InterPro" id="IPR001900">
    <property type="entry name" value="RNase_II/R"/>
</dbReference>
<dbReference type="GO" id="GO:0005737">
    <property type="term" value="C:cytoplasm"/>
    <property type="evidence" value="ECO:0007669"/>
    <property type="project" value="TreeGrafter"/>
</dbReference>
<comment type="subunit">
    <text evidence="3">Tetramer of two alpha and two beta subunits.</text>
</comment>
<dbReference type="GO" id="GO:0019887">
    <property type="term" value="F:protein kinase regulator activity"/>
    <property type="evidence" value="ECO:0007669"/>
    <property type="project" value="InterPro"/>
</dbReference>
<dbReference type="Pfam" id="PF00773">
    <property type="entry name" value="RNB"/>
    <property type="match status" value="1"/>
</dbReference>
<evidence type="ECO:0000259" key="5">
    <source>
        <dbReference type="SMART" id="SM00955"/>
    </source>
</evidence>
<dbReference type="GO" id="GO:0034456">
    <property type="term" value="C:UTP-C complex"/>
    <property type="evidence" value="ECO:0007669"/>
    <property type="project" value="TreeGrafter"/>
</dbReference>
<protein>
    <recommendedName>
        <fullName evidence="3">Casein kinase II subunit beta</fullName>
        <shortName evidence="3">CK II beta</shortName>
    </recommendedName>
</protein>
<dbReference type="SUPFAM" id="SSF57798">
    <property type="entry name" value="Casein kinase II beta subunit"/>
    <property type="match status" value="1"/>
</dbReference>
<dbReference type="GO" id="GO:0005956">
    <property type="term" value="C:protein kinase CK2 complex"/>
    <property type="evidence" value="ECO:0007669"/>
    <property type="project" value="UniProtKB-UniRule"/>
</dbReference>
<dbReference type="Gene3D" id="1.10.1820.10">
    <property type="entry name" value="protein kinase ck2 holoenzyme, chain C, domain 1"/>
    <property type="match status" value="1"/>
</dbReference>
<dbReference type="SMART" id="SM01085">
    <property type="entry name" value="CK_II_beta"/>
    <property type="match status" value="1"/>
</dbReference>
<accession>A0AAV5A1T8</accession>
<evidence type="ECO:0000256" key="4">
    <source>
        <dbReference type="SAM" id="MobiDB-lite"/>
    </source>
</evidence>
<evidence type="ECO:0000256" key="2">
    <source>
        <dbReference type="ARBA" id="ARBA00045899"/>
    </source>
</evidence>
<proteinExistence type="inferred from homology"/>
<dbReference type="Proteomes" id="UP001050691">
    <property type="component" value="Unassembled WGS sequence"/>
</dbReference>
<evidence type="ECO:0000256" key="3">
    <source>
        <dbReference type="RuleBase" id="RU361268"/>
    </source>
</evidence>
<dbReference type="GO" id="GO:0004540">
    <property type="term" value="F:RNA nuclease activity"/>
    <property type="evidence" value="ECO:0007669"/>
    <property type="project" value="InterPro"/>
</dbReference>
<evidence type="ECO:0000313" key="7">
    <source>
        <dbReference type="Proteomes" id="UP001050691"/>
    </source>
</evidence>
<dbReference type="GO" id="GO:0006359">
    <property type="term" value="P:regulation of transcription by RNA polymerase III"/>
    <property type="evidence" value="ECO:0007669"/>
    <property type="project" value="TreeGrafter"/>
</dbReference>
<dbReference type="Pfam" id="PF01214">
    <property type="entry name" value="CK_II_beta"/>
    <property type="match status" value="1"/>
</dbReference>
<dbReference type="InterPro" id="IPR012340">
    <property type="entry name" value="NA-bd_OB-fold"/>
</dbReference>
<comment type="similarity">
    <text evidence="1 3">Belongs to the casein kinase 2 subunit beta family.</text>
</comment>
<dbReference type="InterPro" id="IPR016149">
    <property type="entry name" value="Casein_kin_II_reg-sub_N"/>
</dbReference>
<keyword evidence="7" id="KW-1185">Reference proteome</keyword>
<name>A0AAV5A1T8_9AGAM</name>
<sequence>MLSLCRSQRCIPLARSLTKRYASKNARSKTKARPVTNTVNNNADQSSTTRTEEKENAMKAMQQLVEPLERFTRNMIETSANRMRASSHNNAVDILSMIPQTDKPTQIPSLEKSQFLEEPPQSQFSQDLDGYYTDSANPYCRPGSFVEVRRNLITTFGIIIKLQVFESRMHALTLTYTGELWPHLLEDITFSIPNFIPSDLVTRAGSEYKSLNASETAARLEVVEIVRVFARQHEREYNNLSKYFHKLYDEIHHPDPEKWTDVTLSEAVRVVDLRRPPPVLTLFALHTFMMSRPNYFIADPLNHKSSQRFSIRPLAHVRRIDEVARWIQPTGPEFEAFIIHACDAITAIKEAKAKYDDGTPQMIDLKLKPWSPTDMVFIRYLRDSLRTTRSMQKDPYTYCISVILKKLNIYKDQISPALTHRFLCDIGFLAPWDDVIMEDPQLRHDFSLGGETAQAKAVNNLIRFNIENPGKEASVLVKKELVALHLTGSSELLPQDLHADTRHDFGSLPVYVIDDDGAQELDDAMSIESIPGDPKTHWVHVHIADPTTVLSPGHVVDICAQKLGQTRYATHQTWPMLPAALTQQFSLGSLPEGSPQPVLSFSIKISDGGALLDYKIRPGLIRNIQILRYAQVDRALGVPPLRHIYPFEPVPPEKSYPSISENHLSDLRKLSDLAHVITLQSVKERNTFFFSFPQAEVSFNEELPKRVTPMQPLLWTGYPSATYTVHPETVQMHGTRNTVAQFMVFACRVSSMFCVEKGIPAIRRACLPPPVQEEVLASVLALRDEYGRVDTLECLKRDVFLFPAETTLEPRQHSALGIPEGEGYCRTTSPLRRYGDLLMHWQIKHALLPPSKRTSSKPLFPAEVLGPLAWKLHDQYAFISKMDRLDKKYWSAVYLHRHIAKSRELHGNKYNPFPELTACSIGNTAYDPVNIMTQVPVIIPSLGVQGMLRGLSKSAQIGIGTTFSVEISEIRLGLTPFITSKGNEYFCEVEEDYILDRFNLTGLNTEVQNYSQALDLITDNLVEEEIQEEFRNSLEVQARFLYGLIHARWIITSRGLAKMLEKYKRADFGRCPRVLCQSQPLLPIGLTDVPYEKSVKLYCGRCEDIYSPKSSRHGSIDGAYFGTSFPHMLFLVYPHMIPHKSGIPEMSPPLSRITDGMVGTSNAVTTVDAKKRRMRDDVETTGEGLGEGISTANAALKAERYRPKIFGFQVNEIAKLQRWQEAVRDRQITRLEALEQNGY</sequence>
<evidence type="ECO:0000313" key="6">
    <source>
        <dbReference type="EMBL" id="GJJ08220.1"/>
    </source>
</evidence>
<dbReference type="FunFam" id="2.20.25.20:FF:000002">
    <property type="entry name" value="Casein kinase II subunit beta"/>
    <property type="match status" value="1"/>
</dbReference>
<dbReference type="SUPFAM" id="SSF50249">
    <property type="entry name" value="Nucleic acid-binding proteins"/>
    <property type="match status" value="1"/>
</dbReference>
<dbReference type="SMART" id="SM00955">
    <property type="entry name" value="RNB"/>
    <property type="match status" value="1"/>
</dbReference>
<feature type="compositionally biased region" description="Basic residues" evidence="4">
    <location>
        <begin position="21"/>
        <end position="32"/>
    </location>
</feature>
<comment type="caution">
    <text evidence="6">The sequence shown here is derived from an EMBL/GenBank/DDBJ whole genome shotgun (WGS) entry which is preliminary data.</text>
</comment>
<reference evidence="6" key="1">
    <citation type="submission" date="2021-10" db="EMBL/GenBank/DDBJ databases">
        <title>De novo Genome Assembly of Clathrus columnatus (Basidiomycota, Fungi) Using Illumina and Nanopore Sequence Data.</title>
        <authorList>
            <person name="Ogiso-Tanaka E."/>
            <person name="Itagaki H."/>
            <person name="Hosoya T."/>
            <person name="Hosaka K."/>
        </authorList>
    </citation>
    <scope>NUCLEOTIDE SEQUENCE</scope>
    <source>
        <strain evidence="6">MO-923</strain>
    </source>
</reference>
<dbReference type="EMBL" id="BPWL01000003">
    <property type="protein sequence ID" value="GJJ08220.1"/>
    <property type="molecule type" value="Genomic_DNA"/>
</dbReference>
<dbReference type="FunFam" id="1.10.1820.10:FF:000005">
    <property type="entry name" value="Casein kinase II subunit beta"/>
    <property type="match status" value="1"/>
</dbReference>